<dbReference type="Proteomes" id="UP000179099">
    <property type="component" value="Unassembled WGS sequence"/>
</dbReference>
<keyword evidence="1" id="KW-1133">Transmembrane helix</keyword>
<evidence type="ECO:0000313" key="2">
    <source>
        <dbReference type="EMBL" id="OGZ34420.1"/>
    </source>
</evidence>
<dbReference type="EMBL" id="MHMW01000010">
    <property type="protein sequence ID" value="OGZ34420.1"/>
    <property type="molecule type" value="Genomic_DNA"/>
</dbReference>
<sequence length="189" mass="21659">MKNQQVLPENNKKPTNSWPIFIVGTLLLILLIAAASYYYFLYLKKQPVSPEPEPQVNDKLFTEEFLEKLGHPEQYYYLNGVVKEINSTDKIIYMDSTFSGAFMTSAPQPSEPYKVHVLVKEDTEISKITIFIDQSEKENNSIPKSETTRLTFEDIKVGDNISASFLPEEGDKLDNFEAKRIQIQEILGQ</sequence>
<protein>
    <recommendedName>
        <fullName evidence="4">DUF5666 domain-containing protein</fullName>
    </recommendedName>
</protein>
<organism evidence="2 3">
    <name type="scientific">Candidatus Portnoybacteria bacterium RBG_19FT_COMBO_36_7</name>
    <dbReference type="NCBI Taxonomy" id="1801992"/>
    <lineage>
        <taxon>Bacteria</taxon>
        <taxon>Candidatus Portnoyibacteriota</taxon>
    </lineage>
</organism>
<evidence type="ECO:0000256" key="1">
    <source>
        <dbReference type="SAM" id="Phobius"/>
    </source>
</evidence>
<dbReference type="AlphaFoldDB" id="A0A1G2F9X2"/>
<keyword evidence="1" id="KW-0472">Membrane</keyword>
<gene>
    <name evidence="2" type="ORF">A2Y98_03825</name>
</gene>
<comment type="caution">
    <text evidence="2">The sequence shown here is derived from an EMBL/GenBank/DDBJ whole genome shotgun (WGS) entry which is preliminary data.</text>
</comment>
<keyword evidence="1" id="KW-0812">Transmembrane</keyword>
<proteinExistence type="predicted"/>
<feature type="transmembrane region" description="Helical" evidence="1">
    <location>
        <begin position="20"/>
        <end position="40"/>
    </location>
</feature>
<reference evidence="2 3" key="1">
    <citation type="journal article" date="2016" name="Nat. Commun.">
        <title>Thousands of microbial genomes shed light on interconnected biogeochemical processes in an aquifer system.</title>
        <authorList>
            <person name="Anantharaman K."/>
            <person name="Brown C.T."/>
            <person name="Hug L.A."/>
            <person name="Sharon I."/>
            <person name="Castelle C.J."/>
            <person name="Probst A.J."/>
            <person name="Thomas B.C."/>
            <person name="Singh A."/>
            <person name="Wilkins M.J."/>
            <person name="Karaoz U."/>
            <person name="Brodie E.L."/>
            <person name="Williams K.H."/>
            <person name="Hubbard S.S."/>
            <person name="Banfield J.F."/>
        </authorList>
    </citation>
    <scope>NUCLEOTIDE SEQUENCE [LARGE SCALE GENOMIC DNA]</scope>
</reference>
<evidence type="ECO:0008006" key="4">
    <source>
        <dbReference type="Google" id="ProtNLM"/>
    </source>
</evidence>
<name>A0A1G2F9X2_9BACT</name>
<accession>A0A1G2F9X2</accession>
<dbReference type="STRING" id="1801992.A2Y98_03825"/>
<evidence type="ECO:0000313" key="3">
    <source>
        <dbReference type="Proteomes" id="UP000179099"/>
    </source>
</evidence>